<gene>
    <name evidence="1" type="ORF">MANES_06G047600</name>
</gene>
<name>A0A2C9VP98_MANES</name>
<reference evidence="1" key="1">
    <citation type="submission" date="2016-02" db="EMBL/GenBank/DDBJ databases">
        <title>WGS assembly of Manihot esculenta.</title>
        <authorList>
            <person name="Bredeson J.V."/>
            <person name="Prochnik S.E."/>
            <person name="Lyons J.B."/>
            <person name="Schmutz J."/>
            <person name="Grimwood J."/>
            <person name="Vrebalov J."/>
            <person name="Bart R.S."/>
            <person name="Amuge T."/>
            <person name="Ferguson M.E."/>
            <person name="Green R."/>
            <person name="Putnam N."/>
            <person name="Stites J."/>
            <person name="Rounsley S."/>
            <person name="Rokhsar D.S."/>
        </authorList>
    </citation>
    <scope>NUCLEOTIDE SEQUENCE [LARGE SCALE GENOMIC DNA]</scope>
    <source>
        <tissue evidence="1">Leaf</tissue>
    </source>
</reference>
<dbReference type="AlphaFoldDB" id="A0A2C9VP98"/>
<accession>A0A2C9VP98</accession>
<dbReference type="EMBL" id="CM004392">
    <property type="protein sequence ID" value="OAY47038.1"/>
    <property type="molecule type" value="Genomic_DNA"/>
</dbReference>
<proteinExistence type="predicted"/>
<sequence>MRRTRTACIRCLSRGEWLNQLLENPPNFGWVLAFMQALSVAIRHSIKPISRFFRIR</sequence>
<evidence type="ECO:0000313" key="1">
    <source>
        <dbReference type="EMBL" id="OAY47038.1"/>
    </source>
</evidence>
<protein>
    <submittedName>
        <fullName evidence="1">Uncharacterized protein</fullName>
    </submittedName>
</protein>
<organism evidence="1">
    <name type="scientific">Manihot esculenta</name>
    <name type="common">Cassava</name>
    <name type="synonym">Jatropha manihot</name>
    <dbReference type="NCBI Taxonomy" id="3983"/>
    <lineage>
        <taxon>Eukaryota</taxon>
        <taxon>Viridiplantae</taxon>
        <taxon>Streptophyta</taxon>
        <taxon>Embryophyta</taxon>
        <taxon>Tracheophyta</taxon>
        <taxon>Spermatophyta</taxon>
        <taxon>Magnoliopsida</taxon>
        <taxon>eudicotyledons</taxon>
        <taxon>Gunneridae</taxon>
        <taxon>Pentapetalae</taxon>
        <taxon>rosids</taxon>
        <taxon>fabids</taxon>
        <taxon>Malpighiales</taxon>
        <taxon>Euphorbiaceae</taxon>
        <taxon>Crotonoideae</taxon>
        <taxon>Manihoteae</taxon>
        <taxon>Manihot</taxon>
    </lineage>
</organism>